<dbReference type="PANTHER" id="PTHR37016">
    <property type="match status" value="1"/>
</dbReference>
<name>A0A8H4R5G7_9AGAR</name>
<keyword evidence="4" id="KW-0479">Metal-binding</keyword>
<evidence type="ECO:0000256" key="4">
    <source>
        <dbReference type="ARBA" id="ARBA00022723"/>
    </source>
</evidence>
<evidence type="ECO:0000313" key="10">
    <source>
        <dbReference type="Proteomes" id="UP000521872"/>
    </source>
</evidence>
<gene>
    <name evidence="9" type="ORF">D9613_009118</name>
</gene>
<dbReference type="GO" id="GO:0006508">
    <property type="term" value="P:proteolysis"/>
    <property type="evidence" value="ECO:0007669"/>
    <property type="project" value="UniProtKB-KW"/>
</dbReference>
<accession>A0A8H4R5G7</accession>
<evidence type="ECO:0000259" key="8">
    <source>
        <dbReference type="SMART" id="SM01351"/>
    </source>
</evidence>
<comment type="similarity">
    <text evidence="2">Belongs to the peptidase M35 family.</text>
</comment>
<dbReference type="AlphaFoldDB" id="A0A8H4R5G7"/>
<dbReference type="Gene3D" id="3.40.390.10">
    <property type="entry name" value="Collagenase (Catalytic Domain)"/>
    <property type="match status" value="1"/>
</dbReference>
<sequence>MLPALAAIGVASATTTTAKLSLSLSGPTRAGSLEDLKIISTLTNVGEHTVLVLNDPRGPLSKAATNTFEINSETGPKPAFVGIRVKYSPNAAAAIHAYSIIKPGESINVEHDLSSAYNFANSGEGKYSIQAQNMFFVVDSSDSNKVDAVYATSSPLHIYISLDNAYTAELPRQNVTTSKEAGTLQPAAVFVGCTAVRRTAIESAYMAAQAYATGSYNAARNSHGTTPRFITWFGVFDTTRYNTVVRIFTAINGNRFSMFTYDCTCTDADTYAWVAPDKFGTINLCPLFWSAPNIGVDSKAGTIIHEASHFTANGGTDDWVYGTARSRELARTNPARAIDNADNYQYFTENPPA</sequence>
<reference evidence="9 10" key="1">
    <citation type="submission" date="2019-12" db="EMBL/GenBank/DDBJ databases">
        <authorList>
            <person name="Floudas D."/>
            <person name="Bentzer J."/>
            <person name="Ahren D."/>
            <person name="Johansson T."/>
            <person name="Persson P."/>
            <person name="Tunlid A."/>
        </authorList>
    </citation>
    <scope>NUCLEOTIDE SEQUENCE [LARGE SCALE GENOMIC DNA]</scope>
    <source>
        <strain evidence="9 10">CBS 102.39</strain>
    </source>
</reference>
<proteinExistence type="inferred from homology"/>
<dbReference type="SMART" id="SM01351">
    <property type="entry name" value="Aspzincin_M35"/>
    <property type="match status" value="1"/>
</dbReference>
<dbReference type="GO" id="GO:0046872">
    <property type="term" value="F:metal ion binding"/>
    <property type="evidence" value="ECO:0007669"/>
    <property type="project" value="UniProtKB-KW"/>
</dbReference>
<dbReference type="PANTHER" id="PTHR37016:SF3">
    <property type="entry name" value="NEUTRAL PROTEASE 2-RELATED"/>
    <property type="match status" value="1"/>
</dbReference>
<comment type="caution">
    <text evidence="9">The sequence shown here is derived from an EMBL/GenBank/DDBJ whole genome shotgun (WGS) entry which is preliminary data.</text>
</comment>
<evidence type="ECO:0000313" key="9">
    <source>
        <dbReference type="EMBL" id="KAF4622087.1"/>
    </source>
</evidence>
<dbReference type="SUPFAM" id="SSF55486">
    <property type="entry name" value="Metalloproteases ('zincins'), catalytic domain"/>
    <property type="match status" value="1"/>
</dbReference>
<evidence type="ECO:0000256" key="1">
    <source>
        <dbReference type="ARBA" id="ARBA00001947"/>
    </source>
</evidence>
<keyword evidence="10" id="KW-1185">Reference proteome</keyword>
<dbReference type="InterPro" id="IPR024079">
    <property type="entry name" value="MetalloPept_cat_dom_sf"/>
</dbReference>
<evidence type="ECO:0000256" key="7">
    <source>
        <dbReference type="ARBA" id="ARBA00023049"/>
    </source>
</evidence>
<keyword evidence="3" id="KW-0645">Protease</keyword>
<organism evidence="9 10">
    <name type="scientific">Agrocybe pediades</name>
    <dbReference type="NCBI Taxonomy" id="84607"/>
    <lineage>
        <taxon>Eukaryota</taxon>
        <taxon>Fungi</taxon>
        <taxon>Dikarya</taxon>
        <taxon>Basidiomycota</taxon>
        <taxon>Agaricomycotina</taxon>
        <taxon>Agaricomycetes</taxon>
        <taxon>Agaricomycetidae</taxon>
        <taxon>Agaricales</taxon>
        <taxon>Agaricineae</taxon>
        <taxon>Strophariaceae</taxon>
        <taxon>Agrocybe</taxon>
    </lineage>
</organism>
<protein>
    <recommendedName>
        <fullName evidence="8">Lysine-specific metallo-endopeptidase domain-containing protein</fullName>
    </recommendedName>
</protein>
<dbReference type="GO" id="GO:0004222">
    <property type="term" value="F:metalloendopeptidase activity"/>
    <property type="evidence" value="ECO:0007669"/>
    <property type="project" value="InterPro"/>
</dbReference>
<dbReference type="Pfam" id="PF14521">
    <property type="entry name" value="Aspzincin_M35"/>
    <property type="match status" value="1"/>
</dbReference>
<dbReference type="InterPro" id="IPR029463">
    <property type="entry name" value="Lys_MEP"/>
</dbReference>
<dbReference type="EMBL" id="JAACJL010000002">
    <property type="protein sequence ID" value="KAF4622087.1"/>
    <property type="molecule type" value="Genomic_DNA"/>
</dbReference>
<dbReference type="InterPro" id="IPR050414">
    <property type="entry name" value="Fungal_M35_metalloproteases"/>
</dbReference>
<feature type="domain" description="Lysine-specific metallo-endopeptidase" evidence="8">
    <location>
        <begin position="216"/>
        <end position="349"/>
    </location>
</feature>
<evidence type="ECO:0000256" key="6">
    <source>
        <dbReference type="ARBA" id="ARBA00022833"/>
    </source>
</evidence>
<evidence type="ECO:0000256" key="5">
    <source>
        <dbReference type="ARBA" id="ARBA00022801"/>
    </source>
</evidence>
<evidence type="ECO:0000256" key="3">
    <source>
        <dbReference type="ARBA" id="ARBA00022670"/>
    </source>
</evidence>
<dbReference type="Proteomes" id="UP000521872">
    <property type="component" value="Unassembled WGS sequence"/>
</dbReference>
<evidence type="ECO:0000256" key="2">
    <source>
        <dbReference type="ARBA" id="ARBA00010279"/>
    </source>
</evidence>
<keyword evidence="5" id="KW-0378">Hydrolase</keyword>
<dbReference type="Gene3D" id="2.60.40.2970">
    <property type="match status" value="1"/>
</dbReference>
<comment type="cofactor">
    <cofactor evidence="1">
        <name>Zn(2+)</name>
        <dbReference type="ChEBI" id="CHEBI:29105"/>
    </cofactor>
</comment>
<keyword evidence="6" id="KW-0862">Zinc</keyword>
<keyword evidence="7" id="KW-0482">Metalloprotease</keyword>